<evidence type="ECO:0000313" key="6">
    <source>
        <dbReference type="EMBL" id="NYE68750.1"/>
    </source>
</evidence>
<dbReference type="PANTHER" id="PTHR42847:SF4">
    <property type="entry name" value="ALKANESULFONATE MONOOXYGENASE-RELATED"/>
    <property type="match status" value="1"/>
</dbReference>
<evidence type="ECO:0000256" key="3">
    <source>
        <dbReference type="ARBA" id="ARBA00023002"/>
    </source>
</evidence>
<dbReference type="RefSeq" id="WP_179747632.1">
    <property type="nucleotide sequence ID" value="NZ_JACCBU010000001.1"/>
</dbReference>
<dbReference type="AlphaFoldDB" id="A0A7Y9I1Y9"/>
<evidence type="ECO:0000256" key="1">
    <source>
        <dbReference type="ARBA" id="ARBA00022630"/>
    </source>
</evidence>
<keyword evidence="2" id="KW-0288">FMN</keyword>
<dbReference type="GO" id="GO:0008726">
    <property type="term" value="F:alkanesulfonate monooxygenase activity"/>
    <property type="evidence" value="ECO:0007669"/>
    <property type="project" value="TreeGrafter"/>
</dbReference>
<dbReference type="InterPro" id="IPR011251">
    <property type="entry name" value="Luciferase-like_dom"/>
</dbReference>
<organism evidence="6 7">
    <name type="scientific">Microlunatus parietis</name>
    <dbReference type="NCBI Taxonomy" id="682979"/>
    <lineage>
        <taxon>Bacteria</taxon>
        <taxon>Bacillati</taxon>
        <taxon>Actinomycetota</taxon>
        <taxon>Actinomycetes</taxon>
        <taxon>Propionibacteriales</taxon>
        <taxon>Propionibacteriaceae</taxon>
        <taxon>Microlunatus</taxon>
    </lineage>
</organism>
<keyword evidence="4 6" id="KW-0503">Monooxygenase</keyword>
<evidence type="ECO:0000256" key="4">
    <source>
        <dbReference type="ARBA" id="ARBA00023033"/>
    </source>
</evidence>
<reference evidence="6 7" key="1">
    <citation type="submission" date="2020-07" db="EMBL/GenBank/DDBJ databases">
        <title>Sequencing the genomes of 1000 actinobacteria strains.</title>
        <authorList>
            <person name="Klenk H.-P."/>
        </authorList>
    </citation>
    <scope>NUCLEOTIDE SEQUENCE [LARGE SCALE GENOMIC DNA]</scope>
    <source>
        <strain evidence="6 7">DSM 22083</strain>
    </source>
</reference>
<dbReference type="Proteomes" id="UP000569914">
    <property type="component" value="Unassembled WGS sequence"/>
</dbReference>
<keyword evidence="3" id="KW-0560">Oxidoreductase</keyword>
<comment type="caution">
    <text evidence="6">The sequence shown here is derived from an EMBL/GenBank/DDBJ whole genome shotgun (WGS) entry which is preliminary data.</text>
</comment>
<dbReference type="GO" id="GO:0046306">
    <property type="term" value="P:alkanesulfonate catabolic process"/>
    <property type="evidence" value="ECO:0007669"/>
    <property type="project" value="TreeGrafter"/>
</dbReference>
<keyword evidence="1" id="KW-0285">Flavoprotein</keyword>
<dbReference type="Pfam" id="PF00296">
    <property type="entry name" value="Bac_luciferase"/>
    <property type="match status" value="1"/>
</dbReference>
<protein>
    <submittedName>
        <fullName evidence="6">Alkanesulfonate monooxygenase SsuD/methylene tetrahydromethanopterin reductase-like flavin-dependent oxidoreductase (Luciferase family)</fullName>
    </submittedName>
</protein>
<gene>
    <name evidence="6" type="ORF">BKA15_000079</name>
</gene>
<dbReference type="SUPFAM" id="SSF51679">
    <property type="entry name" value="Bacterial luciferase-like"/>
    <property type="match status" value="1"/>
</dbReference>
<dbReference type="InterPro" id="IPR036661">
    <property type="entry name" value="Luciferase-like_sf"/>
</dbReference>
<dbReference type="EMBL" id="JACCBU010000001">
    <property type="protein sequence ID" value="NYE68750.1"/>
    <property type="molecule type" value="Genomic_DNA"/>
</dbReference>
<sequence>MTDTMRYGLAISPAGPWGQPGRIAELAALAERSGWDGVFCEDYLVFYDDLGCHDVWLTLALVAQATERVTLGTMVTPLPWRRAATVAGQATTLDHLSGGRAVLSVGIGADNDFDATLVEPAPAAKERAQQLDRDLDRIDRLWSDGADGPALRPPPVQRPRIPIWVGGAITRRGPRARALRWDGSCLYRVPPGSGWEDVTPADVAALRSDAEALGKPGFTIAVGGRQRADDRAADLRYLAGLRSAGADWFVEYVPPKLAYEEARSRIEGGPLRPAP</sequence>
<dbReference type="Gene3D" id="3.20.20.30">
    <property type="entry name" value="Luciferase-like domain"/>
    <property type="match status" value="1"/>
</dbReference>
<accession>A0A7Y9I1Y9</accession>
<dbReference type="PANTHER" id="PTHR42847">
    <property type="entry name" value="ALKANESULFONATE MONOOXYGENASE"/>
    <property type="match status" value="1"/>
</dbReference>
<name>A0A7Y9I1Y9_9ACTN</name>
<proteinExistence type="predicted"/>
<dbReference type="InterPro" id="IPR050172">
    <property type="entry name" value="SsuD_RutA_monooxygenase"/>
</dbReference>
<feature type="domain" description="Luciferase-like" evidence="5">
    <location>
        <begin position="19"/>
        <end position="169"/>
    </location>
</feature>
<keyword evidence="7" id="KW-1185">Reference proteome</keyword>
<evidence type="ECO:0000256" key="2">
    <source>
        <dbReference type="ARBA" id="ARBA00022643"/>
    </source>
</evidence>
<evidence type="ECO:0000259" key="5">
    <source>
        <dbReference type="Pfam" id="PF00296"/>
    </source>
</evidence>
<evidence type="ECO:0000313" key="7">
    <source>
        <dbReference type="Proteomes" id="UP000569914"/>
    </source>
</evidence>